<keyword evidence="8" id="KW-1185">Reference proteome</keyword>
<evidence type="ECO:0000256" key="1">
    <source>
        <dbReference type="ARBA" id="ARBA00022723"/>
    </source>
</evidence>
<dbReference type="PROSITE" id="PS00028">
    <property type="entry name" value="ZINC_FINGER_C2H2_1"/>
    <property type="match status" value="1"/>
</dbReference>
<evidence type="ECO:0000256" key="3">
    <source>
        <dbReference type="ARBA" id="ARBA00022771"/>
    </source>
</evidence>
<dbReference type="GO" id="GO:1990837">
    <property type="term" value="F:sequence-specific double-stranded DNA binding"/>
    <property type="evidence" value="ECO:0007669"/>
    <property type="project" value="UniProtKB-ARBA"/>
</dbReference>
<organism evidence="7 8">
    <name type="scientific">Picathartes gymnocephalus</name>
    <name type="common">White-necked rockfowl</name>
    <dbReference type="NCBI Taxonomy" id="175131"/>
    <lineage>
        <taxon>Eukaryota</taxon>
        <taxon>Metazoa</taxon>
        <taxon>Chordata</taxon>
        <taxon>Craniata</taxon>
        <taxon>Vertebrata</taxon>
        <taxon>Euteleostomi</taxon>
        <taxon>Archelosauria</taxon>
        <taxon>Archosauria</taxon>
        <taxon>Dinosauria</taxon>
        <taxon>Saurischia</taxon>
        <taxon>Theropoda</taxon>
        <taxon>Coelurosauria</taxon>
        <taxon>Aves</taxon>
        <taxon>Neognathae</taxon>
        <taxon>Neoaves</taxon>
        <taxon>Telluraves</taxon>
        <taxon>Australaves</taxon>
        <taxon>Passeriformes</taxon>
        <taxon>Picathartidae</taxon>
        <taxon>Picathartes</taxon>
    </lineage>
</organism>
<reference evidence="7" key="1">
    <citation type="submission" date="2019-10" db="EMBL/GenBank/DDBJ databases">
        <title>Bird 10,000 Genomes (B10K) Project - Family phase.</title>
        <authorList>
            <person name="Zhang G."/>
        </authorList>
    </citation>
    <scope>NUCLEOTIDE SEQUENCE</scope>
    <source>
        <strain evidence="7">B10K-DU-012-30</strain>
        <tissue evidence="7">Muscle</tissue>
    </source>
</reference>
<feature type="non-terminal residue" evidence="7">
    <location>
        <position position="1"/>
    </location>
</feature>
<proteinExistence type="predicted"/>
<dbReference type="PROSITE" id="PS50157">
    <property type="entry name" value="ZINC_FINGER_C2H2_2"/>
    <property type="match status" value="1"/>
</dbReference>
<keyword evidence="2" id="KW-0677">Repeat</keyword>
<dbReference type="EMBL" id="WEKY01033755">
    <property type="protein sequence ID" value="NWI42447.1"/>
    <property type="molecule type" value="Genomic_DNA"/>
</dbReference>
<name>A0A851BFI1_PICGY</name>
<evidence type="ECO:0000259" key="6">
    <source>
        <dbReference type="PROSITE" id="PS50157"/>
    </source>
</evidence>
<accession>A0A851BFI1</accession>
<keyword evidence="3 5" id="KW-0863">Zinc-finger</keyword>
<evidence type="ECO:0000256" key="2">
    <source>
        <dbReference type="ARBA" id="ARBA00022737"/>
    </source>
</evidence>
<keyword evidence="4" id="KW-0862">Zinc</keyword>
<dbReference type="Pfam" id="PF13894">
    <property type="entry name" value="zf-C2H2_4"/>
    <property type="match status" value="1"/>
</dbReference>
<dbReference type="SMART" id="SM00355">
    <property type="entry name" value="ZnF_C2H2"/>
    <property type="match status" value="1"/>
</dbReference>
<dbReference type="FunFam" id="3.30.160.60:FF:000303">
    <property type="entry name" value="Zinc finger protein 41"/>
    <property type="match status" value="1"/>
</dbReference>
<dbReference type="InterPro" id="IPR013087">
    <property type="entry name" value="Znf_C2H2_type"/>
</dbReference>
<evidence type="ECO:0000256" key="4">
    <source>
        <dbReference type="ARBA" id="ARBA00022833"/>
    </source>
</evidence>
<protein>
    <submittedName>
        <fullName evidence="7">ZN497 protein</fullName>
    </submittedName>
</protein>
<dbReference type="GO" id="GO:0008270">
    <property type="term" value="F:zinc ion binding"/>
    <property type="evidence" value="ECO:0007669"/>
    <property type="project" value="UniProtKB-KW"/>
</dbReference>
<gene>
    <name evidence="7" type="primary">Znf497</name>
    <name evidence="7" type="ORF">PICGYM_R15185</name>
</gene>
<feature type="domain" description="C2H2-type" evidence="6">
    <location>
        <begin position="60"/>
        <end position="87"/>
    </location>
</feature>
<dbReference type="AlphaFoldDB" id="A0A851BFI1"/>
<comment type="caution">
    <text evidence="7">The sequence shown here is derived from an EMBL/GenBank/DDBJ whole genome shotgun (WGS) entry which is preliminary data.</text>
</comment>
<evidence type="ECO:0000313" key="8">
    <source>
        <dbReference type="Proteomes" id="UP000631391"/>
    </source>
</evidence>
<dbReference type="InterPro" id="IPR036236">
    <property type="entry name" value="Znf_C2H2_sf"/>
</dbReference>
<dbReference type="Gene3D" id="3.30.160.60">
    <property type="entry name" value="Classic Zinc Finger"/>
    <property type="match status" value="1"/>
</dbReference>
<dbReference type="OrthoDB" id="9219282at2759"/>
<evidence type="ECO:0000256" key="5">
    <source>
        <dbReference type="PROSITE-ProRule" id="PRU00042"/>
    </source>
</evidence>
<keyword evidence="1" id="KW-0479">Metal-binding</keyword>
<dbReference type="SUPFAM" id="SSF57667">
    <property type="entry name" value="beta-beta-alpha zinc fingers"/>
    <property type="match status" value="1"/>
</dbReference>
<evidence type="ECO:0000313" key="7">
    <source>
        <dbReference type="EMBL" id="NWI42447.1"/>
    </source>
</evidence>
<dbReference type="Proteomes" id="UP000631391">
    <property type="component" value="Unassembled WGS sequence"/>
</dbReference>
<feature type="non-terminal residue" evidence="7">
    <location>
        <position position="90"/>
    </location>
</feature>
<sequence length="90" mass="9225">MADTNMADMSMAAIGKNNMVAVLENKMVDANMAANMGGLNMAAGSNMATASKMAAGPRPFPCPICGRSFASGAGLRRHQRRHSPAPSGTA</sequence>